<proteinExistence type="predicted"/>
<dbReference type="InParanoid" id="A0A2J6TED8"/>
<organism evidence="1 2">
    <name type="scientific">Hyaloscypha bicolor E</name>
    <dbReference type="NCBI Taxonomy" id="1095630"/>
    <lineage>
        <taxon>Eukaryota</taxon>
        <taxon>Fungi</taxon>
        <taxon>Dikarya</taxon>
        <taxon>Ascomycota</taxon>
        <taxon>Pezizomycotina</taxon>
        <taxon>Leotiomycetes</taxon>
        <taxon>Helotiales</taxon>
        <taxon>Hyaloscyphaceae</taxon>
        <taxon>Hyaloscypha</taxon>
        <taxon>Hyaloscypha bicolor</taxon>
    </lineage>
</organism>
<keyword evidence="2" id="KW-1185">Reference proteome</keyword>
<dbReference type="EMBL" id="KZ613786">
    <property type="protein sequence ID" value="PMD61318.1"/>
    <property type="molecule type" value="Genomic_DNA"/>
</dbReference>
<dbReference type="Proteomes" id="UP000235371">
    <property type="component" value="Unassembled WGS sequence"/>
</dbReference>
<reference evidence="1 2" key="1">
    <citation type="submission" date="2016-04" db="EMBL/GenBank/DDBJ databases">
        <title>A degradative enzymes factory behind the ericoid mycorrhizal symbiosis.</title>
        <authorList>
            <consortium name="DOE Joint Genome Institute"/>
            <person name="Martino E."/>
            <person name="Morin E."/>
            <person name="Grelet G."/>
            <person name="Kuo A."/>
            <person name="Kohler A."/>
            <person name="Daghino S."/>
            <person name="Barry K."/>
            <person name="Choi C."/>
            <person name="Cichocki N."/>
            <person name="Clum A."/>
            <person name="Copeland A."/>
            <person name="Hainaut M."/>
            <person name="Haridas S."/>
            <person name="Labutti K."/>
            <person name="Lindquist E."/>
            <person name="Lipzen A."/>
            <person name="Khouja H.-R."/>
            <person name="Murat C."/>
            <person name="Ohm R."/>
            <person name="Olson A."/>
            <person name="Spatafora J."/>
            <person name="Veneault-Fourrey C."/>
            <person name="Henrissat B."/>
            <person name="Grigoriev I."/>
            <person name="Martin F."/>
            <person name="Perotto S."/>
        </authorList>
    </citation>
    <scope>NUCLEOTIDE SEQUENCE [LARGE SCALE GENOMIC DNA]</scope>
    <source>
        <strain evidence="1 2">E</strain>
    </source>
</reference>
<dbReference type="RefSeq" id="XP_024738222.1">
    <property type="nucleotide sequence ID" value="XM_024882908.1"/>
</dbReference>
<dbReference type="GeneID" id="36590985"/>
<evidence type="ECO:0000313" key="2">
    <source>
        <dbReference type="Proteomes" id="UP000235371"/>
    </source>
</evidence>
<protein>
    <submittedName>
        <fullName evidence="1">Uncharacterized protein</fullName>
    </submittedName>
</protein>
<evidence type="ECO:0000313" key="1">
    <source>
        <dbReference type="EMBL" id="PMD61318.1"/>
    </source>
</evidence>
<dbReference type="AlphaFoldDB" id="A0A2J6TED8"/>
<name>A0A2J6TED8_9HELO</name>
<accession>A0A2J6TED8</accession>
<gene>
    <name evidence="1" type="ORF">K444DRAFT_628374</name>
</gene>
<sequence>MSIDEFSLKVKEVVNQLSSCDTRPFPVWYRDFFIATVLSIVDTGYLAPLIEKEKEHVQCPRMILEDSAAKGFKNALKHKFTLKSMGRNDTLPVDIALLSYIRAAGAIVIIEIPQAEFLNTTSSKSLCSKPLLAGCAFGQPRGSSGNSHRQFCTSNFPLRLGVVISTVRL</sequence>